<dbReference type="Proteomes" id="UP000555003">
    <property type="component" value="Unassembled WGS sequence"/>
</dbReference>
<gene>
    <name evidence="1" type="ORF">GGR22_001583</name>
</gene>
<dbReference type="PROSITE" id="PS51257">
    <property type="entry name" value="PROKAR_LIPOPROTEIN"/>
    <property type="match status" value="1"/>
</dbReference>
<accession>A0ABR6DP44</accession>
<evidence type="ECO:0000313" key="2">
    <source>
        <dbReference type="Proteomes" id="UP000555003"/>
    </source>
</evidence>
<proteinExistence type="predicted"/>
<comment type="caution">
    <text evidence="1">The sequence shown here is derived from an EMBL/GenBank/DDBJ whole genome shotgun (WGS) entry which is preliminary data.</text>
</comment>
<evidence type="ECO:0008006" key="3">
    <source>
        <dbReference type="Google" id="ProtNLM"/>
    </source>
</evidence>
<evidence type="ECO:0000313" key="1">
    <source>
        <dbReference type="EMBL" id="MBA9073457.1"/>
    </source>
</evidence>
<keyword evidence="2" id="KW-1185">Reference proteome</keyword>
<dbReference type="EMBL" id="JACJIS010000001">
    <property type="protein sequence ID" value="MBA9073457.1"/>
    <property type="molecule type" value="Genomic_DNA"/>
</dbReference>
<sequence length="202" mass="23803">MKRFFACLGLTFFISCNDKLPLEQKEKELYIISKKDSIQNLSFKIEHDYYSRNNFVLVDTNKIFFYRNGPLWNCTPTEDKRPVFIDLDTDDIIELPLSSIGEFIDLNFGGEKKFNNSISVVSYTDTINSKAFDELMKAFSKNRLPKFLIRRTTLEEEIVLQHKIQDLPYLPDEVEWDTTRINFESEEDVKNVLKISQAKFKK</sequence>
<dbReference type="RefSeq" id="WP_182493205.1">
    <property type="nucleotide sequence ID" value="NZ_JACJIS010000001.1"/>
</dbReference>
<reference evidence="1 2" key="1">
    <citation type="submission" date="2020-08" db="EMBL/GenBank/DDBJ databases">
        <title>Genomic Encyclopedia of Type Strains, Phase IV (KMG-IV): sequencing the most valuable type-strain genomes for metagenomic binning, comparative biology and taxonomic classification.</title>
        <authorList>
            <person name="Goeker M."/>
        </authorList>
    </citation>
    <scope>NUCLEOTIDE SEQUENCE [LARGE SCALE GENOMIC DNA]</scope>
    <source>
        <strain evidence="1 2">DSM 100397</strain>
    </source>
</reference>
<organism evidence="1 2">
    <name type="scientific">Flavobacterium gossypii</name>
    <dbReference type="NCBI Taxonomy" id="1646119"/>
    <lineage>
        <taxon>Bacteria</taxon>
        <taxon>Pseudomonadati</taxon>
        <taxon>Bacteroidota</taxon>
        <taxon>Flavobacteriia</taxon>
        <taxon>Flavobacteriales</taxon>
        <taxon>Flavobacteriaceae</taxon>
        <taxon>Flavobacterium</taxon>
    </lineage>
</organism>
<protein>
    <recommendedName>
        <fullName evidence="3">Lipoprotein</fullName>
    </recommendedName>
</protein>
<name>A0ABR6DP44_9FLAO</name>